<evidence type="ECO:0000313" key="1">
    <source>
        <dbReference type="EMBL" id="OBY29159.1"/>
    </source>
</evidence>
<name>A0A1B8S8T1_9MYCO</name>
<gene>
    <name evidence="1" type="ORF">ACT18_24590</name>
</gene>
<evidence type="ECO:0000313" key="2">
    <source>
        <dbReference type="Proteomes" id="UP000092668"/>
    </source>
</evidence>
<reference evidence="1 2" key="1">
    <citation type="submission" date="2015-06" db="EMBL/GenBank/DDBJ databases">
        <title>Genome sequence of Mycobacterium kumamotonense strain Roo.</title>
        <authorList>
            <person name="Greninger A.L."/>
            <person name="Cunningham G."/>
            <person name="Miller S."/>
        </authorList>
    </citation>
    <scope>NUCLEOTIDE SEQUENCE [LARGE SCALE GENOMIC DNA]</scope>
    <source>
        <strain evidence="1 2">Roo</strain>
    </source>
</reference>
<proteinExistence type="predicted"/>
<sequence>MVVIEVSQWDDRRAAWGCAEGYLEYQCASIDALEPVQPLGQVHLGPSEYPALLDVGSEDPNRPVDDQRAPELTAVEGDIKLVRVGVVAE</sequence>
<protein>
    <submittedName>
        <fullName evidence="1">Uncharacterized protein</fullName>
    </submittedName>
</protein>
<dbReference type="AlphaFoldDB" id="A0A1B8S8T1"/>
<dbReference type="Proteomes" id="UP000092668">
    <property type="component" value="Unassembled WGS sequence"/>
</dbReference>
<comment type="caution">
    <text evidence="1">The sequence shown here is derived from an EMBL/GenBank/DDBJ whole genome shotgun (WGS) entry which is preliminary data.</text>
</comment>
<dbReference type="EMBL" id="LFOE01000160">
    <property type="protein sequence ID" value="OBY29159.1"/>
    <property type="molecule type" value="Genomic_DNA"/>
</dbReference>
<organism evidence="1 2">
    <name type="scientific">Mycolicibacter kumamotonensis</name>
    <dbReference type="NCBI Taxonomy" id="354243"/>
    <lineage>
        <taxon>Bacteria</taxon>
        <taxon>Bacillati</taxon>
        <taxon>Actinomycetota</taxon>
        <taxon>Actinomycetes</taxon>
        <taxon>Mycobacteriales</taxon>
        <taxon>Mycobacteriaceae</taxon>
        <taxon>Mycolicibacter</taxon>
    </lineage>
</organism>
<accession>A0A1B8S8T1</accession>
<keyword evidence="2" id="KW-1185">Reference proteome</keyword>